<dbReference type="GO" id="GO:0000287">
    <property type="term" value="F:magnesium ion binding"/>
    <property type="evidence" value="ECO:0007669"/>
    <property type="project" value="UniProtKB-UniRule"/>
</dbReference>
<comment type="cofactor">
    <cofactor evidence="1 8">
        <name>Mg(2+)</name>
        <dbReference type="ChEBI" id="CHEBI:18420"/>
    </cofactor>
</comment>
<evidence type="ECO:0000256" key="8">
    <source>
        <dbReference type="HAMAP-Rule" id="MF_00265"/>
    </source>
</evidence>
<evidence type="ECO:0000313" key="10">
    <source>
        <dbReference type="EMBL" id="PSI00156.1"/>
    </source>
</evidence>
<gene>
    <name evidence="8" type="primary">vapC</name>
    <name evidence="10" type="ORF">C7K08_14670</name>
</gene>
<dbReference type="PANTHER" id="PTHR33653">
    <property type="entry name" value="RIBONUCLEASE VAPC2"/>
    <property type="match status" value="1"/>
</dbReference>
<name>A0A2P7EAA7_9SYNE</name>
<keyword evidence="11" id="KW-1185">Reference proteome</keyword>
<dbReference type="InterPro" id="IPR029060">
    <property type="entry name" value="PIN-like_dom_sf"/>
</dbReference>
<dbReference type="GO" id="GO:0090729">
    <property type="term" value="F:toxin activity"/>
    <property type="evidence" value="ECO:0007669"/>
    <property type="project" value="UniProtKB-KW"/>
</dbReference>
<evidence type="ECO:0000313" key="11">
    <source>
        <dbReference type="Proteomes" id="UP000240206"/>
    </source>
</evidence>
<dbReference type="SUPFAM" id="SSF88723">
    <property type="entry name" value="PIN domain-like"/>
    <property type="match status" value="1"/>
</dbReference>
<dbReference type="GO" id="GO:0004540">
    <property type="term" value="F:RNA nuclease activity"/>
    <property type="evidence" value="ECO:0007669"/>
    <property type="project" value="InterPro"/>
</dbReference>
<dbReference type="InterPro" id="IPR050556">
    <property type="entry name" value="Type_II_TA_system_RNase"/>
</dbReference>
<sequence>MIMLLDSSLWVDFTRARSPLPLKKFIAPFVLNPQAHLAEPVRFELLRSARPDEIRQLEAQFATLPKLTTPADLWQRAIELGQACRQIGRTVFSIDLLVAAVALHHNALLVSFDTDFEAIASVSELRLQRLERPL</sequence>
<evidence type="ECO:0000256" key="5">
    <source>
        <dbReference type="ARBA" id="ARBA00022801"/>
    </source>
</evidence>
<dbReference type="InterPro" id="IPR022907">
    <property type="entry name" value="VapC_family"/>
</dbReference>
<dbReference type="Gene3D" id="3.40.50.1010">
    <property type="entry name" value="5'-nuclease"/>
    <property type="match status" value="1"/>
</dbReference>
<proteinExistence type="inferred from homology"/>
<dbReference type="EC" id="3.1.-.-" evidence="8"/>
<evidence type="ECO:0000256" key="4">
    <source>
        <dbReference type="ARBA" id="ARBA00022723"/>
    </source>
</evidence>
<keyword evidence="6 8" id="KW-0460">Magnesium</keyword>
<keyword evidence="3 8" id="KW-0540">Nuclease</keyword>
<evidence type="ECO:0000259" key="9">
    <source>
        <dbReference type="Pfam" id="PF01850"/>
    </source>
</evidence>
<keyword evidence="8" id="KW-0800">Toxin</keyword>
<dbReference type="Pfam" id="PF01850">
    <property type="entry name" value="PIN"/>
    <property type="match status" value="1"/>
</dbReference>
<dbReference type="PANTHER" id="PTHR33653:SF1">
    <property type="entry name" value="RIBONUCLEASE VAPC2"/>
    <property type="match status" value="1"/>
</dbReference>
<comment type="caution">
    <text evidence="10">The sequence shown here is derived from an EMBL/GenBank/DDBJ whole genome shotgun (WGS) entry which is preliminary data.</text>
</comment>
<evidence type="ECO:0000256" key="2">
    <source>
        <dbReference type="ARBA" id="ARBA00022649"/>
    </source>
</evidence>
<evidence type="ECO:0000256" key="6">
    <source>
        <dbReference type="ARBA" id="ARBA00022842"/>
    </source>
</evidence>
<dbReference type="InterPro" id="IPR002716">
    <property type="entry name" value="PIN_dom"/>
</dbReference>
<feature type="binding site" evidence="8">
    <location>
        <position position="95"/>
    </location>
    <ligand>
        <name>Mg(2+)</name>
        <dbReference type="ChEBI" id="CHEBI:18420"/>
    </ligand>
</feature>
<feature type="domain" description="PIN" evidence="9">
    <location>
        <begin position="3"/>
        <end position="120"/>
    </location>
</feature>
<evidence type="ECO:0000256" key="1">
    <source>
        <dbReference type="ARBA" id="ARBA00001946"/>
    </source>
</evidence>
<dbReference type="Proteomes" id="UP000240206">
    <property type="component" value="Unassembled WGS sequence"/>
</dbReference>
<reference evidence="11" key="1">
    <citation type="submission" date="2018-03" db="EMBL/GenBank/DDBJ databases">
        <title>Ecological and genomic features of two cosmopolitan and abundant freshwater picocyanobacteria.</title>
        <authorList>
            <person name="Cabello-Yeves P.J."/>
            <person name="Picazo A."/>
            <person name="Camacho A."/>
            <person name="Callieri C."/>
            <person name="Rosselli R."/>
            <person name="Roda-Garcia J."/>
            <person name="Coutinho F.H."/>
            <person name="Rodriguez-Valera F."/>
        </authorList>
    </citation>
    <scope>NUCLEOTIDE SEQUENCE [LARGE SCALE GENOMIC DNA]</scope>
    <source>
        <strain evidence="11">Tous</strain>
    </source>
</reference>
<dbReference type="GO" id="GO:0016787">
    <property type="term" value="F:hydrolase activity"/>
    <property type="evidence" value="ECO:0007669"/>
    <property type="project" value="UniProtKB-KW"/>
</dbReference>
<comment type="function">
    <text evidence="8">Toxic component of a toxin-antitoxin (TA) system. An RNase.</text>
</comment>
<comment type="similarity">
    <text evidence="7 8">Belongs to the PINc/VapC protein family.</text>
</comment>
<evidence type="ECO:0000256" key="7">
    <source>
        <dbReference type="ARBA" id="ARBA00038093"/>
    </source>
</evidence>
<dbReference type="AlphaFoldDB" id="A0A2P7EAA7"/>
<dbReference type="HAMAP" id="MF_00265">
    <property type="entry name" value="VapC_Nob1"/>
    <property type="match status" value="1"/>
</dbReference>
<keyword evidence="4 8" id="KW-0479">Metal-binding</keyword>
<keyword evidence="2 8" id="KW-1277">Toxin-antitoxin system</keyword>
<organism evidence="10 11">
    <name type="scientific">Synechococcus lacustris str. Tous</name>
    <dbReference type="NCBI Taxonomy" id="1910958"/>
    <lineage>
        <taxon>Bacteria</taxon>
        <taxon>Bacillati</taxon>
        <taxon>Cyanobacteriota</taxon>
        <taxon>Cyanophyceae</taxon>
        <taxon>Synechococcales</taxon>
        <taxon>Synechococcaceae</taxon>
        <taxon>Synechococcus</taxon>
    </lineage>
</organism>
<feature type="binding site" evidence="8">
    <location>
        <position position="6"/>
    </location>
    <ligand>
        <name>Mg(2+)</name>
        <dbReference type="ChEBI" id="CHEBI:18420"/>
    </ligand>
</feature>
<evidence type="ECO:0000256" key="3">
    <source>
        <dbReference type="ARBA" id="ARBA00022722"/>
    </source>
</evidence>
<accession>A0A2P7EAA7</accession>
<protein>
    <recommendedName>
        <fullName evidence="8">Ribonuclease VapC</fullName>
        <shortName evidence="8">RNase VapC</shortName>
        <ecNumber evidence="8">3.1.-.-</ecNumber>
    </recommendedName>
    <alternativeName>
        <fullName evidence="8">Toxin VapC</fullName>
    </alternativeName>
</protein>
<keyword evidence="5 8" id="KW-0378">Hydrolase</keyword>
<dbReference type="EMBL" id="PXVC01000247">
    <property type="protein sequence ID" value="PSI00156.1"/>
    <property type="molecule type" value="Genomic_DNA"/>
</dbReference>